<keyword evidence="1" id="KW-0732">Signal</keyword>
<reference evidence="3" key="3">
    <citation type="submission" date="2025-08" db="UniProtKB">
        <authorList>
            <consortium name="RefSeq"/>
        </authorList>
    </citation>
    <scope>IDENTIFICATION</scope>
    <source>
        <strain evidence="3">NI907</strain>
    </source>
</reference>
<keyword evidence="2" id="KW-1185">Reference proteome</keyword>
<name>A0A6P8AQF3_PYRGI</name>
<feature type="signal peptide" evidence="1">
    <location>
        <begin position="1"/>
        <end position="22"/>
    </location>
</feature>
<reference evidence="3" key="2">
    <citation type="submission" date="2019-10" db="EMBL/GenBank/DDBJ databases">
        <authorList>
            <consortium name="NCBI Genome Project"/>
        </authorList>
    </citation>
    <scope>NUCLEOTIDE SEQUENCE</scope>
    <source>
        <strain evidence="3">NI907</strain>
    </source>
</reference>
<dbReference type="AlphaFoldDB" id="A0A6P8AQF3"/>
<evidence type="ECO:0000313" key="3">
    <source>
        <dbReference type="RefSeq" id="XP_030977124.1"/>
    </source>
</evidence>
<protein>
    <submittedName>
        <fullName evidence="3">Uncharacterized protein</fullName>
    </submittedName>
</protein>
<proteinExistence type="predicted"/>
<dbReference type="RefSeq" id="XP_030977124.1">
    <property type="nucleotide sequence ID" value="XM_031132016.1"/>
</dbReference>
<evidence type="ECO:0000313" key="2">
    <source>
        <dbReference type="Proteomes" id="UP000515153"/>
    </source>
</evidence>
<accession>A0A6P8AQF3</accession>
<organism evidence="2 3">
    <name type="scientific">Pyricularia grisea</name>
    <name type="common">Crabgrass-specific blast fungus</name>
    <name type="synonym">Magnaporthe grisea</name>
    <dbReference type="NCBI Taxonomy" id="148305"/>
    <lineage>
        <taxon>Eukaryota</taxon>
        <taxon>Fungi</taxon>
        <taxon>Dikarya</taxon>
        <taxon>Ascomycota</taxon>
        <taxon>Pezizomycotina</taxon>
        <taxon>Sordariomycetes</taxon>
        <taxon>Sordariomycetidae</taxon>
        <taxon>Magnaporthales</taxon>
        <taxon>Pyriculariaceae</taxon>
        <taxon>Pyricularia</taxon>
    </lineage>
</organism>
<reference evidence="3" key="1">
    <citation type="journal article" date="2019" name="Mol. Biol. Evol.">
        <title>Blast fungal genomes show frequent chromosomal changes, gene gains and losses, and effector gene turnover.</title>
        <authorList>
            <person name="Gomez Luciano L.B."/>
            <person name="Jason Tsai I."/>
            <person name="Chuma I."/>
            <person name="Tosa Y."/>
            <person name="Chen Y.H."/>
            <person name="Li J.Y."/>
            <person name="Li M.Y."/>
            <person name="Jade Lu M.Y."/>
            <person name="Nakayashiki H."/>
            <person name="Li W.H."/>
        </authorList>
    </citation>
    <scope>NUCLEOTIDE SEQUENCE</scope>
    <source>
        <strain evidence="3">NI907</strain>
    </source>
</reference>
<gene>
    <name evidence="3" type="ORF">PgNI_12059</name>
</gene>
<evidence type="ECO:0000256" key="1">
    <source>
        <dbReference type="SAM" id="SignalP"/>
    </source>
</evidence>
<dbReference type="GeneID" id="41966921"/>
<dbReference type="Proteomes" id="UP000515153">
    <property type="component" value="Unplaced"/>
</dbReference>
<feature type="chain" id="PRO_5028070854" evidence="1">
    <location>
        <begin position="23"/>
        <end position="153"/>
    </location>
</feature>
<sequence length="153" mass="17028">MRLDTVFIIATVLAFGPGNAIAEVRICSLALGKIINGEVTEYLEDTLQHLPGPAGNVVLEYEDFSIQLSLTKNCWPKLKRGSVVPKGYSLHVYSPTIEGHAATSAVLEDDDRLMLPGFDPLKMRVQFYEWLVGLSWKPLNKRPLAHEPKPLTK</sequence>
<dbReference type="KEGG" id="pgri:PgNI_12059"/>